<dbReference type="STRING" id="100787.A0A0G4NDL5"/>
<evidence type="ECO:0000256" key="1">
    <source>
        <dbReference type="SAM" id="MobiDB-lite"/>
    </source>
</evidence>
<evidence type="ECO:0000313" key="5">
    <source>
        <dbReference type="Proteomes" id="UP000045706"/>
    </source>
</evidence>
<dbReference type="InterPro" id="IPR027267">
    <property type="entry name" value="AH/BAR_dom_sf"/>
</dbReference>
<name>A0A0G4NDL5_VERLO</name>
<dbReference type="EMBL" id="CVQI01034157">
    <property type="protein sequence ID" value="CRK44582.1"/>
    <property type="molecule type" value="Genomic_DNA"/>
</dbReference>
<gene>
    <name evidence="2" type="ORF">BN1708_018887</name>
    <name evidence="3" type="ORF">BN1723_019506</name>
</gene>
<sequence length="153" mass="17546">MHLPDHKQGTFAQAYTEMMYIHERMAENGMQFALSLHQMHDDLVELAAVAERSRKGWKVNGLAPEQRVAELETVLRKSKAKYDSLADEYDRARTGDTSRQSGKMFSLKSKSGPQHEEDLLRKVQGADQDYHGKVQHLQSEKHELVTRTRPEAI</sequence>
<accession>A0A0G4NDL5</accession>
<feature type="region of interest" description="Disordered" evidence="1">
    <location>
        <begin position="90"/>
        <end position="117"/>
    </location>
</feature>
<protein>
    <submittedName>
        <fullName evidence="3">Uncharacterized protein</fullName>
    </submittedName>
</protein>
<organism evidence="3 5">
    <name type="scientific">Verticillium longisporum</name>
    <name type="common">Verticillium dahliae var. longisporum</name>
    <dbReference type="NCBI Taxonomy" id="100787"/>
    <lineage>
        <taxon>Eukaryota</taxon>
        <taxon>Fungi</taxon>
        <taxon>Dikarya</taxon>
        <taxon>Ascomycota</taxon>
        <taxon>Pezizomycotina</taxon>
        <taxon>Sordariomycetes</taxon>
        <taxon>Hypocreomycetidae</taxon>
        <taxon>Glomerellales</taxon>
        <taxon>Plectosphaerellaceae</taxon>
        <taxon>Verticillium</taxon>
    </lineage>
</organism>
<feature type="region of interest" description="Disordered" evidence="1">
    <location>
        <begin position="133"/>
        <end position="153"/>
    </location>
</feature>
<feature type="non-terminal residue" evidence="3">
    <location>
        <position position="153"/>
    </location>
</feature>
<dbReference type="SUPFAM" id="SSF103657">
    <property type="entry name" value="BAR/IMD domain-like"/>
    <property type="match status" value="1"/>
</dbReference>
<reference evidence="4 5" key="1">
    <citation type="submission" date="2015-05" db="EMBL/GenBank/DDBJ databases">
        <authorList>
            <person name="Fogelqvist Johan"/>
        </authorList>
    </citation>
    <scope>NUCLEOTIDE SEQUENCE [LARGE SCALE GENOMIC DNA]</scope>
    <source>
        <strain evidence="2">VL1</strain>
        <strain evidence="3">VL2</strain>
    </source>
</reference>
<dbReference type="Proteomes" id="UP000044602">
    <property type="component" value="Unassembled WGS sequence"/>
</dbReference>
<evidence type="ECO:0000313" key="2">
    <source>
        <dbReference type="EMBL" id="CRK31940.1"/>
    </source>
</evidence>
<feature type="compositionally biased region" description="Polar residues" evidence="1">
    <location>
        <begin position="97"/>
        <end position="112"/>
    </location>
</feature>
<dbReference type="Gene3D" id="1.20.1270.60">
    <property type="entry name" value="Arfaptin homology (AH) domain/BAR domain"/>
    <property type="match status" value="1"/>
</dbReference>
<dbReference type="Proteomes" id="UP000045706">
    <property type="component" value="Unassembled WGS sequence"/>
</dbReference>
<dbReference type="EMBL" id="CVQH01021955">
    <property type="protein sequence ID" value="CRK31940.1"/>
    <property type="molecule type" value="Genomic_DNA"/>
</dbReference>
<evidence type="ECO:0000313" key="4">
    <source>
        <dbReference type="Proteomes" id="UP000044602"/>
    </source>
</evidence>
<keyword evidence="4" id="KW-1185">Reference proteome</keyword>
<evidence type="ECO:0000313" key="3">
    <source>
        <dbReference type="EMBL" id="CRK44582.1"/>
    </source>
</evidence>
<proteinExistence type="predicted"/>
<dbReference type="AlphaFoldDB" id="A0A0G4NDL5"/>